<dbReference type="Gene3D" id="3.90.1150.10">
    <property type="entry name" value="Aspartate Aminotransferase, domain 1"/>
    <property type="match status" value="1"/>
</dbReference>
<protein>
    <submittedName>
        <fullName evidence="1">Uncharacterized protein</fullName>
    </submittedName>
</protein>
<gene>
    <name evidence="1" type="ORF">VNO77_04896</name>
</gene>
<dbReference type="AlphaFoldDB" id="A0AAN9MXE0"/>
<name>A0AAN9MXE0_CANGL</name>
<accession>A0AAN9MXE0</accession>
<dbReference type="EMBL" id="JAYMYQ010000001">
    <property type="protein sequence ID" value="KAK7362775.1"/>
    <property type="molecule type" value="Genomic_DNA"/>
</dbReference>
<evidence type="ECO:0000313" key="1">
    <source>
        <dbReference type="EMBL" id="KAK7362775.1"/>
    </source>
</evidence>
<sequence length="78" mass="8646">MATIKYHNGRYSDGQERGVQSEIVPTPFVMNVADESLLMGLRELVVSGGSANTSNNLEPSYLLRVLKVDENMIHMSSF</sequence>
<evidence type="ECO:0000313" key="2">
    <source>
        <dbReference type="Proteomes" id="UP001367508"/>
    </source>
</evidence>
<comment type="caution">
    <text evidence="1">The sequence shown here is derived from an EMBL/GenBank/DDBJ whole genome shotgun (WGS) entry which is preliminary data.</text>
</comment>
<proteinExistence type="predicted"/>
<reference evidence="1 2" key="1">
    <citation type="submission" date="2024-01" db="EMBL/GenBank/DDBJ databases">
        <title>The genomes of 5 underutilized Papilionoideae crops provide insights into root nodulation and disease resistanc.</title>
        <authorList>
            <person name="Jiang F."/>
        </authorList>
    </citation>
    <scope>NUCLEOTIDE SEQUENCE [LARGE SCALE GENOMIC DNA]</scope>
    <source>
        <strain evidence="1">LVBAO_FW01</strain>
        <tissue evidence="1">Leaves</tissue>
    </source>
</reference>
<dbReference type="InterPro" id="IPR015422">
    <property type="entry name" value="PyrdxlP-dep_Trfase_small"/>
</dbReference>
<organism evidence="1 2">
    <name type="scientific">Canavalia gladiata</name>
    <name type="common">Sword bean</name>
    <name type="synonym">Dolichos gladiatus</name>
    <dbReference type="NCBI Taxonomy" id="3824"/>
    <lineage>
        <taxon>Eukaryota</taxon>
        <taxon>Viridiplantae</taxon>
        <taxon>Streptophyta</taxon>
        <taxon>Embryophyta</taxon>
        <taxon>Tracheophyta</taxon>
        <taxon>Spermatophyta</taxon>
        <taxon>Magnoliopsida</taxon>
        <taxon>eudicotyledons</taxon>
        <taxon>Gunneridae</taxon>
        <taxon>Pentapetalae</taxon>
        <taxon>rosids</taxon>
        <taxon>fabids</taxon>
        <taxon>Fabales</taxon>
        <taxon>Fabaceae</taxon>
        <taxon>Papilionoideae</taxon>
        <taxon>50 kb inversion clade</taxon>
        <taxon>NPAAA clade</taxon>
        <taxon>indigoferoid/millettioid clade</taxon>
        <taxon>Phaseoleae</taxon>
        <taxon>Canavalia</taxon>
    </lineage>
</organism>
<keyword evidence="2" id="KW-1185">Reference proteome</keyword>
<dbReference type="Proteomes" id="UP001367508">
    <property type="component" value="Unassembled WGS sequence"/>
</dbReference>